<keyword evidence="4" id="KW-1185">Reference proteome</keyword>
<proteinExistence type="predicted"/>
<dbReference type="Proteomes" id="UP001642483">
    <property type="component" value="Unassembled WGS sequence"/>
</dbReference>
<reference evidence="3 4" key="1">
    <citation type="submission" date="2024-02" db="EMBL/GenBank/DDBJ databases">
        <authorList>
            <person name="Daric V."/>
            <person name="Darras S."/>
        </authorList>
    </citation>
    <scope>NUCLEOTIDE SEQUENCE [LARGE SCALE GENOMIC DNA]</scope>
</reference>
<dbReference type="EMBL" id="CAWYQH010000090">
    <property type="protein sequence ID" value="CAK8682540.1"/>
    <property type="molecule type" value="Genomic_DNA"/>
</dbReference>
<evidence type="ECO:0000256" key="2">
    <source>
        <dbReference type="SAM" id="SignalP"/>
    </source>
</evidence>
<keyword evidence="2" id="KW-0732">Signal</keyword>
<comment type="caution">
    <text evidence="3">The sequence shown here is derived from an EMBL/GenBank/DDBJ whole genome shotgun (WGS) entry which is preliminary data.</text>
</comment>
<evidence type="ECO:0000313" key="4">
    <source>
        <dbReference type="Proteomes" id="UP001642483"/>
    </source>
</evidence>
<feature type="compositionally biased region" description="Polar residues" evidence="1">
    <location>
        <begin position="44"/>
        <end position="63"/>
    </location>
</feature>
<organism evidence="3 4">
    <name type="scientific">Clavelina lepadiformis</name>
    <name type="common">Light-bulb sea squirt</name>
    <name type="synonym">Ascidia lepadiformis</name>
    <dbReference type="NCBI Taxonomy" id="159417"/>
    <lineage>
        <taxon>Eukaryota</taxon>
        <taxon>Metazoa</taxon>
        <taxon>Chordata</taxon>
        <taxon>Tunicata</taxon>
        <taxon>Ascidiacea</taxon>
        <taxon>Aplousobranchia</taxon>
        <taxon>Clavelinidae</taxon>
        <taxon>Clavelina</taxon>
    </lineage>
</organism>
<evidence type="ECO:0000313" key="3">
    <source>
        <dbReference type="EMBL" id="CAK8682540.1"/>
    </source>
</evidence>
<feature type="region of interest" description="Disordered" evidence="1">
    <location>
        <begin position="35"/>
        <end position="63"/>
    </location>
</feature>
<name>A0ABP0FTW2_CLALP</name>
<evidence type="ECO:0000256" key="1">
    <source>
        <dbReference type="SAM" id="MobiDB-lite"/>
    </source>
</evidence>
<feature type="signal peptide" evidence="2">
    <location>
        <begin position="1"/>
        <end position="21"/>
    </location>
</feature>
<gene>
    <name evidence="3" type="ORF">CVLEPA_LOCUS13196</name>
</gene>
<accession>A0ABP0FTW2</accession>
<sequence length="63" mass="7216">MDWFLIHVMVIFLFTWSFLDPSDVTHLKQTIEANPQVEPHTDISEVTNQSNALNTEIPSTSND</sequence>
<feature type="chain" id="PRO_5046648167" evidence="2">
    <location>
        <begin position="22"/>
        <end position="63"/>
    </location>
</feature>
<protein>
    <submittedName>
        <fullName evidence="3">Uncharacterized protein</fullName>
    </submittedName>
</protein>